<name>A0A6C0JAP7_9ZZZZ</name>
<dbReference type="AlphaFoldDB" id="A0A6C0JAP7"/>
<dbReference type="EMBL" id="MN740333">
    <property type="protein sequence ID" value="QHU01008.1"/>
    <property type="molecule type" value="Genomic_DNA"/>
</dbReference>
<evidence type="ECO:0000313" key="1">
    <source>
        <dbReference type="EMBL" id="QHU01008.1"/>
    </source>
</evidence>
<organism evidence="1">
    <name type="scientific">viral metagenome</name>
    <dbReference type="NCBI Taxonomy" id="1070528"/>
    <lineage>
        <taxon>unclassified sequences</taxon>
        <taxon>metagenomes</taxon>
        <taxon>organismal metagenomes</taxon>
    </lineage>
</organism>
<protein>
    <submittedName>
        <fullName evidence="1">Uncharacterized protein</fullName>
    </submittedName>
</protein>
<accession>A0A6C0JAP7</accession>
<sequence length="45" mass="5012">MSDTLDSKIVFPNGKITQVVLDVTDGCYNVDGNSCFPRVLFMEKN</sequence>
<proteinExistence type="predicted"/>
<reference evidence="1" key="1">
    <citation type="journal article" date="2020" name="Nature">
        <title>Giant virus diversity and host interactions through global metagenomics.</title>
        <authorList>
            <person name="Schulz F."/>
            <person name="Roux S."/>
            <person name="Paez-Espino D."/>
            <person name="Jungbluth S."/>
            <person name="Walsh D.A."/>
            <person name="Denef V.J."/>
            <person name="McMahon K.D."/>
            <person name="Konstantinidis K.T."/>
            <person name="Eloe-Fadrosh E.A."/>
            <person name="Kyrpides N.C."/>
            <person name="Woyke T."/>
        </authorList>
    </citation>
    <scope>NUCLEOTIDE SEQUENCE</scope>
    <source>
        <strain evidence="1">GVMAG-M-3300025860-20</strain>
    </source>
</reference>